<proteinExistence type="predicted"/>
<evidence type="ECO:0000313" key="1">
    <source>
        <dbReference type="EMBL" id="MBW92033.1"/>
    </source>
</evidence>
<organism evidence="1">
    <name type="scientific">Rhizophora mucronata</name>
    <name type="common">Asiatic mangrove</name>
    <dbReference type="NCBI Taxonomy" id="61149"/>
    <lineage>
        <taxon>Eukaryota</taxon>
        <taxon>Viridiplantae</taxon>
        <taxon>Streptophyta</taxon>
        <taxon>Embryophyta</taxon>
        <taxon>Tracheophyta</taxon>
        <taxon>Spermatophyta</taxon>
        <taxon>Magnoliopsida</taxon>
        <taxon>eudicotyledons</taxon>
        <taxon>Gunneridae</taxon>
        <taxon>Pentapetalae</taxon>
        <taxon>rosids</taxon>
        <taxon>fabids</taxon>
        <taxon>Malpighiales</taxon>
        <taxon>Rhizophoraceae</taxon>
        <taxon>Rhizophora</taxon>
    </lineage>
</organism>
<dbReference type="AlphaFoldDB" id="A0A2P2JEY5"/>
<dbReference type="EMBL" id="GGEC01011550">
    <property type="protein sequence ID" value="MBW92033.1"/>
    <property type="molecule type" value="Transcribed_RNA"/>
</dbReference>
<reference evidence="1" key="1">
    <citation type="submission" date="2018-02" db="EMBL/GenBank/DDBJ databases">
        <title>Rhizophora mucronata_Transcriptome.</title>
        <authorList>
            <person name="Meera S.P."/>
            <person name="Sreeshan A."/>
            <person name="Augustine A."/>
        </authorList>
    </citation>
    <scope>NUCLEOTIDE SEQUENCE</scope>
    <source>
        <tissue evidence="1">Leaf</tissue>
    </source>
</reference>
<accession>A0A2P2JEY5</accession>
<name>A0A2P2JEY5_RHIMU</name>
<protein>
    <submittedName>
        <fullName evidence="1">Uncharacterized protein</fullName>
    </submittedName>
</protein>
<sequence>MFGPKLILNIMSDLPGNQNTEYGLWNINLLCFGCLKTAR</sequence>